<feature type="compositionally biased region" description="Polar residues" evidence="7">
    <location>
        <begin position="1098"/>
        <end position="1112"/>
    </location>
</feature>
<feature type="region of interest" description="Disordered" evidence="7">
    <location>
        <begin position="726"/>
        <end position="749"/>
    </location>
</feature>
<feature type="coiled-coil region" evidence="6">
    <location>
        <begin position="416"/>
        <end position="519"/>
    </location>
</feature>
<feature type="compositionally biased region" description="Basic and acidic residues" evidence="7">
    <location>
        <begin position="128"/>
        <end position="146"/>
    </location>
</feature>
<evidence type="ECO:0000313" key="9">
    <source>
        <dbReference type="Ensembl" id="ENSPKIP00000007872.1"/>
    </source>
</evidence>
<feature type="region of interest" description="Disordered" evidence="7">
    <location>
        <begin position="242"/>
        <end position="312"/>
    </location>
</feature>
<evidence type="ECO:0000259" key="8">
    <source>
        <dbReference type="Pfam" id="PF01576"/>
    </source>
</evidence>
<dbReference type="Proteomes" id="UP000261540">
    <property type="component" value="Unplaced"/>
</dbReference>
<feature type="region of interest" description="Disordered" evidence="7">
    <location>
        <begin position="1216"/>
        <end position="1264"/>
    </location>
</feature>
<feature type="compositionally biased region" description="Polar residues" evidence="7">
    <location>
        <begin position="1250"/>
        <end position="1264"/>
    </location>
</feature>
<feature type="domain" description="Myosin tail" evidence="8">
    <location>
        <begin position="967"/>
        <end position="1216"/>
    </location>
</feature>
<evidence type="ECO:0000313" key="10">
    <source>
        <dbReference type="Proteomes" id="UP000261540"/>
    </source>
</evidence>
<dbReference type="SUPFAM" id="SSF90257">
    <property type="entry name" value="Myosin rod fragments"/>
    <property type="match status" value="1"/>
</dbReference>
<evidence type="ECO:0000256" key="1">
    <source>
        <dbReference type="ARBA" id="ARBA00004435"/>
    </source>
</evidence>
<reference evidence="9" key="2">
    <citation type="submission" date="2025-09" db="UniProtKB">
        <authorList>
            <consortium name="Ensembl"/>
        </authorList>
    </citation>
    <scope>IDENTIFICATION</scope>
</reference>
<comment type="subcellular location">
    <subcellularLocation>
        <location evidence="1">Cell junction</location>
        <location evidence="1">Tight junction</location>
    </subcellularLocation>
</comment>
<feature type="compositionally biased region" description="Basic and acidic residues" evidence="7">
    <location>
        <begin position="1113"/>
        <end position="1126"/>
    </location>
</feature>
<dbReference type="STRING" id="1676925.ENSPKIP00000007872"/>
<evidence type="ECO:0000256" key="5">
    <source>
        <dbReference type="ARBA" id="ARBA00044075"/>
    </source>
</evidence>
<feature type="compositionally biased region" description="Basic and acidic residues" evidence="7">
    <location>
        <begin position="256"/>
        <end position="273"/>
    </location>
</feature>
<dbReference type="Pfam" id="PF01576">
    <property type="entry name" value="Myosin_tail_1"/>
    <property type="match status" value="2"/>
</dbReference>
<dbReference type="InterPro" id="IPR002928">
    <property type="entry name" value="Myosin_tail"/>
</dbReference>
<organism evidence="9 10">
    <name type="scientific">Paramormyrops kingsleyae</name>
    <dbReference type="NCBI Taxonomy" id="1676925"/>
    <lineage>
        <taxon>Eukaryota</taxon>
        <taxon>Metazoa</taxon>
        <taxon>Chordata</taxon>
        <taxon>Craniata</taxon>
        <taxon>Vertebrata</taxon>
        <taxon>Euteleostomi</taxon>
        <taxon>Actinopterygii</taxon>
        <taxon>Neopterygii</taxon>
        <taxon>Teleostei</taxon>
        <taxon>Osteoglossocephala</taxon>
        <taxon>Osteoglossomorpha</taxon>
        <taxon>Osteoglossiformes</taxon>
        <taxon>Mormyridae</taxon>
        <taxon>Paramormyrops</taxon>
    </lineage>
</organism>
<dbReference type="GO" id="GO:0005923">
    <property type="term" value="C:bicellular tight junction"/>
    <property type="evidence" value="ECO:0007669"/>
    <property type="project" value="TreeGrafter"/>
</dbReference>
<dbReference type="GO" id="GO:0008017">
    <property type="term" value="F:microtubule binding"/>
    <property type="evidence" value="ECO:0007669"/>
    <property type="project" value="TreeGrafter"/>
</dbReference>
<feature type="domain" description="Myosin tail" evidence="8">
    <location>
        <begin position="380"/>
        <end position="676"/>
    </location>
</feature>
<keyword evidence="2" id="KW-0796">Tight junction</keyword>
<protein>
    <recommendedName>
        <fullName evidence="5">Cingulin</fullName>
    </recommendedName>
</protein>
<dbReference type="GeneTree" id="ENSGT00940000154489"/>
<comment type="similarity">
    <text evidence="4">Belongs to the cingulin family.</text>
</comment>
<dbReference type="CTD" id="561423"/>
<dbReference type="PANTHER" id="PTHR46349:SF4">
    <property type="entry name" value="CINGULIN"/>
    <property type="match status" value="1"/>
</dbReference>
<dbReference type="Ensembl" id="ENSPKIT00000031941.1">
    <property type="protein sequence ID" value="ENSPKIP00000007872.1"/>
    <property type="gene ID" value="ENSPKIG00000023587.1"/>
</dbReference>
<keyword evidence="3 6" id="KW-0175">Coiled coil</keyword>
<evidence type="ECO:0000256" key="3">
    <source>
        <dbReference type="ARBA" id="ARBA00023054"/>
    </source>
</evidence>
<keyword evidence="2" id="KW-0965">Cell junction</keyword>
<dbReference type="OrthoDB" id="6108017at2759"/>
<dbReference type="KEGG" id="pki:111859987"/>
<feature type="region of interest" description="Disordered" evidence="7">
    <location>
        <begin position="862"/>
        <end position="902"/>
    </location>
</feature>
<feature type="compositionally biased region" description="Low complexity" evidence="7">
    <location>
        <begin position="280"/>
        <end position="312"/>
    </location>
</feature>
<reference evidence="9" key="1">
    <citation type="submission" date="2025-08" db="UniProtKB">
        <authorList>
            <consortium name="Ensembl"/>
        </authorList>
    </citation>
    <scope>IDENTIFICATION</scope>
</reference>
<feature type="region of interest" description="Disordered" evidence="7">
    <location>
        <begin position="25"/>
        <end position="55"/>
    </location>
</feature>
<feature type="compositionally biased region" description="Low complexity" evidence="7">
    <location>
        <begin position="34"/>
        <end position="50"/>
    </location>
</feature>
<accession>A0A3B3QMC1</accession>
<sequence length="1264" mass="144719">MSAASSDQKSQLDYGVQIRFINDLHNTGGGAPVRSRGSSSKGTSSTTSSKYGVAVRVQGIAGQPYVVLKGGEKGDSFGVQLRSQPRDYNFPPAYNSLPRTNEDGEAPGPYHVSAEGNNLRRARSHGSLLEREPTEDYEEPLRRPPGDGHSGSYGNLDGAVGVRGDRRESNPMLSNRMVRANWTGSCQAGLNGSLDGEEGRPVTQYRSREAFPVPSTGSAWEQPSNVVDTNSLAPINRLINQFDGSSFGNQARGRPRALERLSSEERRRVRSLDAYENVSERSVSPSVSASPPDHHSSPLSSSTSPYSSPGRSAASVAKVTALPASRPNYNQSVGMPVARETAPLTQTDTQATPDLLKDKDQSLEPLGEADKAKQMIYTILRDGNNESVSATKRKVDLVFDKIQGLRSSGAASEIPSEAWRKEKRDLERKLADLQSALQEERRNTQKASTDRNLKAELEDCLDDNLQLKEHLDRKKTELDQAQTDLTQLRIERESAESRVRDLEDQMAGFQEELRRESDGREQLDLLHTELMSVRAELAEAVMVRQRQEEALRQRERELTALKGVLKDEVSSHDSQIEALREQYQQDMEKLRSSMEQVSVSQLGIEAERQRVNSTMRALQQQLEDCSEESSHWRGQFQSTRDELRSNKQELLQARLEKEELEEETTELQDRLTSMKEQMPDPSHINTLTQDLEKCRAELKQARVDLEKQKLECDKKRMELLSLKKTNQEQEADQKYEIDRLKDQSRKDKEDLAKALDKVKQRPDPSVVEELQKELQEWQSRAERLQEKVAEAEQQLQGQWQRLAAAQTELQTLRDAEQELQEANDRLKEKHGRLEVQLQTSASQSSETEQVLEEQIRSLRMQLEDSRRMGTRLSQEKEELSQYQRERERQREAQRKEATELEEQKRALERALDKINKEMEQLSLESQQQVRLLEGQLEEYKERCRKEVQDTQRQGRERQAELEKAQGNLRSLQEEVSRLKKELSLSTEERETLQLDKELLGSRLKNMEAEMESQRGSQTDRSREVRSLEDKVKHLQMEVDEERHTVELLTDRVSRSRDQNEQLRAELMQERSSKQDLELDKNSLERQIKDLKSRLTDMEGQSRSSAGYSQLESKVQELEDRLHSEEREKNTLLASQRRLERKLKELSIALDEERQQHTDQRDQLTLRMKALKRQVDEGEEEVERLEGLRKKAARDLEEQLEMKEALQSRVTALESELKRKAQQSHRAALDHSTLSSDDDDDDDGLYDHSSITSILTESNLQTSSC</sequence>
<dbReference type="GO" id="GO:0000226">
    <property type="term" value="P:microtubule cytoskeleton organization"/>
    <property type="evidence" value="ECO:0007669"/>
    <property type="project" value="TreeGrafter"/>
</dbReference>
<evidence type="ECO:0000256" key="7">
    <source>
        <dbReference type="SAM" id="MobiDB-lite"/>
    </source>
</evidence>
<evidence type="ECO:0000256" key="4">
    <source>
        <dbReference type="ARBA" id="ARBA00038467"/>
    </source>
</evidence>
<evidence type="ECO:0000256" key="2">
    <source>
        <dbReference type="ARBA" id="ARBA00022427"/>
    </source>
</evidence>
<evidence type="ECO:0000256" key="6">
    <source>
        <dbReference type="SAM" id="Coils"/>
    </source>
</evidence>
<proteinExistence type="inferred from homology"/>
<dbReference type="RefSeq" id="XP_023698995.1">
    <property type="nucleotide sequence ID" value="XM_023843227.2"/>
</dbReference>
<name>A0A3B3QMC1_9TELE</name>
<dbReference type="GO" id="GO:0016459">
    <property type="term" value="C:myosin complex"/>
    <property type="evidence" value="ECO:0007669"/>
    <property type="project" value="InterPro"/>
</dbReference>
<feature type="region of interest" description="Disordered" evidence="7">
    <location>
        <begin position="80"/>
        <end position="169"/>
    </location>
</feature>
<keyword evidence="10" id="KW-1185">Reference proteome</keyword>
<dbReference type="PANTHER" id="PTHR46349">
    <property type="entry name" value="CINGULIN-LIKE PROTEIN 1-RELATED"/>
    <property type="match status" value="1"/>
</dbReference>
<dbReference type="AlphaFoldDB" id="A0A3B3QMC1"/>
<feature type="region of interest" description="Disordered" evidence="7">
    <location>
        <begin position="1091"/>
        <end position="1126"/>
    </location>
</feature>
<dbReference type="GeneID" id="111859987"/>